<dbReference type="EMBL" id="JAUEDK010000019">
    <property type="protein sequence ID" value="MDN0075579.1"/>
    <property type="molecule type" value="Genomic_DNA"/>
</dbReference>
<dbReference type="PANTHER" id="PTHR38036:SF1">
    <property type="entry name" value="UPF0250 PROTEIN YBED"/>
    <property type="match status" value="1"/>
</dbReference>
<dbReference type="HAMAP" id="MF_00659">
    <property type="entry name" value="UPF0250"/>
    <property type="match status" value="1"/>
</dbReference>
<protein>
    <recommendedName>
        <fullName evidence="2">UPF0250 protein QU481_11810</fullName>
    </recommendedName>
</protein>
<dbReference type="PANTHER" id="PTHR38036">
    <property type="entry name" value="UPF0250 PROTEIN YBED"/>
    <property type="match status" value="1"/>
</dbReference>
<reference evidence="3" key="1">
    <citation type="submission" date="2023-06" db="EMBL/GenBank/DDBJ databases">
        <authorList>
            <person name="Zhang S."/>
        </authorList>
    </citation>
    <scope>NUCLEOTIDE SEQUENCE</scope>
    <source>
        <strain evidence="3">SG2303</strain>
    </source>
</reference>
<dbReference type="Proteomes" id="UP001168540">
    <property type="component" value="Unassembled WGS sequence"/>
</dbReference>
<evidence type="ECO:0000313" key="4">
    <source>
        <dbReference type="Proteomes" id="UP001168540"/>
    </source>
</evidence>
<dbReference type="Pfam" id="PF04359">
    <property type="entry name" value="DUF493"/>
    <property type="match status" value="1"/>
</dbReference>
<dbReference type="Gene3D" id="3.30.70.260">
    <property type="match status" value="1"/>
</dbReference>
<name>A0ABT7XPT9_9NEIS</name>
<gene>
    <name evidence="3" type="ORF">QU481_11810</name>
</gene>
<comment type="similarity">
    <text evidence="1 2">Belongs to the UPF0250 family.</text>
</comment>
<dbReference type="SUPFAM" id="SSF117991">
    <property type="entry name" value="YbeD/HP0495-like"/>
    <property type="match status" value="1"/>
</dbReference>
<proteinExistence type="inferred from homology"/>
<dbReference type="InterPro" id="IPR027471">
    <property type="entry name" value="YbeD-like_sf"/>
</dbReference>
<organism evidence="3 4">
    <name type="scientific">Crenobacter oryzisoli</name>
    <dbReference type="NCBI Taxonomy" id="3056844"/>
    <lineage>
        <taxon>Bacteria</taxon>
        <taxon>Pseudomonadati</taxon>
        <taxon>Pseudomonadota</taxon>
        <taxon>Betaproteobacteria</taxon>
        <taxon>Neisseriales</taxon>
        <taxon>Neisseriaceae</taxon>
        <taxon>Crenobacter</taxon>
    </lineage>
</organism>
<keyword evidence="4" id="KW-1185">Reference proteome</keyword>
<accession>A0ABT7XPT9</accession>
<evidence type="ECO:0000256" key="2">
    <source>
        <dbReference type="HAMAP-Rule" id="MF_00659"/>
    </source>
</evidence>
<sequence length="88" mass="10002">MSNKDDLFDFPCRFPLKIMGDRHDEFAVTILEVVKQHAPATTEADLDVRESSSGKYLALTVTITAHSREQLDDIYRSLTSHHMVKVVL</sequence>
<dbReference type="RefSeq" id="WP_289830213.1">
    <property type="nucleotide sequence ID" value="NZ_JAUEDK010000019.1"/>
</dbReference>
<comment type="caution">
    <text evidence="3">The sequence shown here is derived from an EMBL/GenBank/DDBJ whole genome shotgun (WGS) entry which is preliminary data.</text>
</comment>
<evidence type="ECO:0000256" key="1">
    <source>
        <dbReference type="ARBA" id="ARBA00008460"/>
    </source>
</evidence>
<dbReference type="InterPro" id="IPR007454">
    <property type="entry name" value="UPF0250_YbeD-like"/>
</dbReference>
<evidence type="ECO:0000313" key="3">
    <source>
        <dbReference type="EMBL" id="MDN0075579.1"/>
    </source>
</evidence>